<evidence type="ECO:0000313" key="3">
    <source>
        <dbReference type="Proteomes" id="UP000034201"/>
    </source>
</evidence>
<reference evidence="2 3" key="1">
    <citation type="journal article" date="2015" name="Nature">
        <title>rRNA introns, odd ribosomes, and small enigmatic genomes across a large radiation of phyla.</title>
        <authorList>
            <person name="Brown C.T."/>
            <person name="Hug L.A."/>
            <person name="Thomas B.C."/>
            <person name="Sharon I."/>
            <person name="Castelle C.J."/>
            <person name="Singh A."/>
            <person name="Wilkins M.J."/>
            <person name="Williams K.H."/>
            <person name="Banfield J.F."/>
        </authorList>
    </citation>
    <scope>NUCLEOTIDE SEQUENCE [LARGE SCALE GENOMIC DNA]</scope>
</reference>
<feature type="domain" description="GAF" evidence="1">
    <location>
        <begin position="28"/>
        <end position="155"/>
    </location>
</feature>
<name>A0A0G1ZFZ8_9BACT</name>
<dbReference type="PANTHER" id="PTHR43102:SF2">
    <property type="entry name" value="GAF DOMAIN-CONTAINING PROTEIN"/>
    <property type="match status" value="1"/>
</dbReference>
<dbReference type="PANTHER" id="PTHR43102">
    <property type="entry name" value="SLR1143 PROTEIN"/>
    <property type="match status" value="1"/>
</dbReference>
<sequence>MQKAPIPTNDKERVCALEGLKLLDTASEERFDCLTREAIKRFSVPISTITLVDKDREWFKSVQGLQTREGPRDISFCGHALMSQVVLIIEDTLADPRFADNPMVKGEPFIRFYAGKSLYDHASNLPVGVFCIKDRKPREMSLTDMDDFLELAQRAEDEINKKVENKSF</sequence>
<dbReference type="Gene3D" id="3.30.450.40">
    <property type="match status" value="1"/>
</dbReference>
<dbReference type="Proteomes" id="UP000034201">
    <property type="component" value="Unassembled WGS sequence"/>
</dbReference>
<accession>A0A0G1ZFZ8</accession>
<organism evidence="2 3">
    <name type="scientific">Candidatus Adlerbacteria bacterium GW2011_GWC1_50_9</name>
    <dbReference type="NCBI Taxonomy" id="1618608"/>
    <lineage>
        <taxon>Bacteria</taxon>
        <taxon>Candidatus Adleribacteriota</taxon>
    </lineage>
</organism>
<evidence type="ECO:0000313" key="2">
    <source>
        <dbReference type="EMBL" id="KKW18204.1"/>
    </source>
</evidence>
<dbReference type="Pfam" id="PF01590">
    <property type="entry name" value="GAF"/>
    <property type="match status" value="1"/>
</dbReference>
<dbReference type="AlphaFoldDB" id="A0A0G1ZFZ8"/>
<protein>
    <submittedName>
        <fullName evidence="2">GGDEF family protein</fullName>
    </submittedName>
</protein>
<dbReference type="InterPro" id="IPR029016">
    <property type="entry name" value="GAF-like_dom_sf"/>
</dbReference>
<comment type="caution">
    <text evidence="2">The sequence shown here is derived from an EMBL/GenBank/DDBJ whole genome shotgun (WGS) entry which is preliminary data.</text>
</comment>
<gene>
    <name evidence="2" type="ORF">UY61_C0089G0007</name>
</gene>
<dbReference type="EMBL" id="LCQQ01000089">
    <property type="protein sequence ID" value="KKW18204.1"/>
    <property type="molecule type" value="Genomic_DNA"/>
</dbReference>
<dbReference type="SUPFAM" id="SSF55781">
    <property type="entry name" value="GAF domain-like"/>
    <property type="match status" value="1"/>
</dbReference>
<evidence type="ECO:0000259" key="1">
    <source>
        <dbReference type="Pfam" id="PF01590"/>
    </source>
</evidence>
<dbReference type="InterPro" id="IPR003018">
    <property type="entry name" value="GAF"/>
</dbReference>
<proteinExistence type="predicted"/>